<dbReference type="Pfam" id="PF00436">
    <property type="entry name" value="SSB"/>
    <property type="match status" value="1"/>
</dbReference>
<dbReference type="InterPro" id="IPR011344">
    <property type="entry name" value="ssDNA-bd"/>
</dbReference>
<dbReference type="PANTHER" id="PTHR10302">
    <property type="entry name" value="SINGLE-STRANDED DNA-BINDING PROTEIN"/>
    <property type="match status" value="1"/>
</dbReference>
<comment type="caution">
    <text evidence="2">Lacks conserved residue(s) required for the propagation of feature annotation.</text>
</comment>
<evidence type="ECO:0000256" key="4">
    <source>
        <dbReference type="SAM" id="MobiDB-lite"/>
    </source>
</evidence>
<evidence type="ECO:0000313" key="6">
    <source>
        <dbReference type="Proteomes" id="UP000176608"/>
    </source>
</evidence>
<dbReference type="SUPFAM" id="SSF50249">
    <property type="entry name" value="Nucleic acid-binding proteins"/>
    <property type="match status" value="1"/>
</dbReference>
<reference evidence="5 6" key="1">
    <citation type="journal article" date="2016" name="Nat. Commun.">
        <title>Thousands of microbial genomes shed light on interconnected biogeochemical processes in an aquifer system.</title>
        <authorList>
            <person name="Anantharaman K."/>
            <person name="Brown C.T."/>
            <person name="Hug L.A."/>
            <person name="Sharon I."/>
            <person name="Castelle C.J."/>
            <person name="Probst A.J."/>
            <person name="Thomas B.C."/>
            <person name="Singh A."/>
            <person name="Wilkins M.J."/>
            <person name="Karaoz U."/>
            <person name="Brodie E.L."/>
            <person name="Williams K.H."/>
            <person name="Hubbard S.S."/>
            <person name="Banfield J.F."/>
        </authorList>
    </citation>
    <scope>NUCLEOTIDE SEQUENCE [LARGE SCALE GENOMIC DNA]</scope>
</reference>
<dbReference type="GO" id="GO:0009295">
    <property type="term" value="C:nucleoid"/>
    <property type="evidence" value="ECO:0007669"/>
    <property type="project" value="TreeGrafter"/>
</dbReference>
<evidence type="ECO:0000313" key="5">
    <source>
        <dbReference type="EMBL" id="OGC47563.1"/>
    </source>
</evidence>
<organism evidence="5 6">
    <name type="scientific">candidate division WWE3 bacterium RIFCSPHIGHO2_01_FULL_42_13</name>
    <dbReference type="NCBI Taxonomy" id="1802617"/>
    <lineage>
        <taxon>Bacteria</taxon>
        <taxon>Katanobacteria</taxon>
    </lineage>
</organism>
<dbReference type="GO" id="GO:0006260">
    <property type="term" value="P:DNA replication"/>
    <property type="evidence" value="ECO:0007669"/>
    <property type="project" value="InterPro"/>
</dbReference>
<evidence type="ECO:0000256" key="2">
    <source>
        <dbReference type="HAMAP-Rule" id="MF_00984"/>
    </source>
</evidence>
<dbReference type="Gene3D" id="2.40.50.140">
    <property type="entry name" value="Nucleic acid-binding proteins"/>
    <property type="match status" value="1"/>
</dbReference>
<evidence type="ECO:0000256" key="3">
    <source>
        <dbReference type="PIRNR" id="PIRNR002070"/>
    </source>
</evidence>
<feature type="region of interest" description="Disordered" evidence="4">
    <location>
        <begin position="112"/>
        <end position="152"/>
    </location>
</feature>
<dbReference type="STRING" id="1802617.A2886_02115"/>
<dbReference type="NCBIfam" id="TIGR00621">
    <property type="entry name" value="ssb"/>
    <property type="match status" value="1"/>
</dbReference>
<sequence>MARSVNKVILIGNLTRDPELKYTPQGHAVCTFGIATNREWVSNGEKQEAADFHNIVAWNKLGELCSQLLSKGAKTYVEGRIQTRSWEGEDKVKRYRTEIVIDEMVVLTSKGGVGGAGAGEGSQEVAGEMGEADAVSGDDAAPEDIASDEVPF</sequence>
<comment type="caution">
    <text evidence="5">The sequence shown here is derived from an EMBL/GenBank/DDBJ whole genome shotgun (WGS) entry which is preliminary data.</text>
</comment>
<gene>
    <name evidence="5" type="ORF">A2886_02115</name>
</gene>
<evidence type="ECO:0000256" key="1">
    <source>
        <dbReference type="ARBA" id="ARBA00023125"/>
    </source>
</evidence>
<dbReference type="PANTHER" id="PTHR10302:SF27">
    <property type="entry name" value="SINGLE-STRANDED DNA-BINDING PROTEIN"/>
    <property type="match status" value="1"/>
</dbReference>
<protein>
    <recommendedName>
        <fullName evidence="2 3">Single-stranded DNA-binding protein</fullName>
        <shortName evidence="2">SSB</shortName>
    </recommendedName>
</protein>
<accession>A0A1F4UTP2</accession>
<proteinExistence type="inferred from homology"/>
<dbReference type="InterPro" id="IPR000424">
    <property type="entry name" value="Primosome_PriB/ssb"/>
</dbReference>
<dbReference type="HAMAP" id="MF_00984">
    <property type="entry name" value="SSB"/>
    <property type="match status" value="1"/>
</dbReference>
<dbReference type="PIRSF" id="PIRSF002070">
    <property type="entry name" value="SSB"/>
    <property type="match status" value="1"/>
</dbReference>
<dbReference type="PROSITE" id="PS50935">
    <property type="entry name" value="SSB"/>
    <property type="match status" value="1"/>
</dbReference>
<dbReference type="GO" id="GO:0003697">
    <property type="term" value="F:single-stranded DNA binding"/>
    <property type="evidence" value="ECO:0007669"/>
    <property type="project" value="UniProtKB-UniRule"/>
</dbReference>
<dbReference type="AlphaFoldDB" id="A0A1F4UTP2"/>
<dbReference type="InterPro" id="IPR012340">
    <property type="entry name" value="NA-bd_OB-fold"/>
</dbReference>
<comment type="subunit">
    <text evidence="2">Homotetramer.</text>
</comment>
<keyword evidence="1 2" id="KW-0238">DNA-binding</keyword>
<dbReference type="CDD" id="cd04496">
    <property type="entry name" value="SSB_OBF"/>
    <property type="match status" value="1"/>
</dbReference>
<dbReference type="EMBL" id="MEVA01000006">
    <property type="protein sequence ID" value="OGC47563.1"/>
    <property type="molecule type" value="Genomic_DNA"/>
</dbReference>
<dbReference type="Proteomes" id="UP000176608">
    <property type="component" value="Unassembled WGS sequence"/>
</dbReference>
<feature type="compositionally biased region" description="Acidic residues" evidence="4">
    <location>
        <begin position="140"/>
        <end position="152"/>
    </location>
</feature>
<name>A0A1F4UTP2_UNCKA</name>